<comment type="domain">
    <text evidence="12">Contains an N-terminal zinc-binding domain, a central core domain that contains the primase activity, and a C-terminal DnaB-binding domain.</text>
</comment>
<proteinExistence type="inferred from homology"/>
<comment type="subunit">
    <text evidence="12">Monomer. Interacts with DnaB.</text>
</comment>
<comment type="cofactor">
    <cofactor evidence="12">
        <name>Zn(2+)</name>
        <dbReference type="ChEBI" id="CHEBI:29105"/>
    </cofactor>
    <text evidence="12">Binds 1 zinc ion per monomer.</text>
</comment>
<evidence type="ECO:0000256" key="2">
    <source>
        <dbReference type="ARBA" id="ARBA00022515"/>
    </source>
</evidence>
<dbReference type="GO" id="GO:0000428">
    <property type="term" value="C:DNA-directed RNA polymerase complex"/>
    <property type="evidence" value="ECO:0007669"/>
    <property type="project" value="UniProtKB-KW"/>
</dbReference>
<sequence>MNNNNIWKTVEQSNDIVGVISEYCNLIKNGKNYKAPCPFHDEKTASFIVSPEKQIFTCFGCKKSGSVIRFIEFKKNISAFEALKLLAARANIDISKYDKYSNTSVKTERQLSLIEINAAANTFFQYQYHKQKESNNINLLNVINSRKLEQLDIDIVKHFQIGYSDEDISINEYLQKKGFAQNVIANSSLTAFEKEHRNFFNNRLIFPIYNDDLNCVGFSGRTVVNDEIKYLNTSENEIFKKHSLFFNWQNVKEKLIKDNEVYIVEGQFDVIALYRIGIENAIAVMGTSLTEFHLKMLQKCTINLFYDGDKAGKAATVKSLNTLLKFKDRYKYRINIIDNNSPADPDELFNAMPNGEALKTIIKNKINYLDYIYNSTVNKDTNSFEESIQNINQFNQYLTLLNQTERDVLSKRALDDKKIYEDSLIKNVNQNDQPIDYGNYFIQDDLLLNTTKLRFTKTRLIKTKNNKSKQLIKGSHSYYMYSILKTILSQPLFLKELLNRSNNPSNDELNNLIFLMTSNHEPEVKQIIQKSVSQIKANNNSNLKINVEEFSDEISITNEISQNIEQVTGAKSADELYEMIKKINQN</sequence>
<evidence type="ECO:0000313" key="14">
    <source>
        <dbReference type="EMBL" id="QJG67073.1"/>
    </source>
</evidence>
<dbReference type="PANTHER" id="PTHR30313:SF2">
    <property type="entry name" value="DNA PRIMASE"/>
    <property type="match status" value="1"/>
</dbReference>
<comment type="similarity">
    <text evidence="12">Belongs to the DnaG primase family.</text>
</comment>
<comment type="function">
    <text evidence="12">RNA polymerase that catalyzes the synthesis of short RNA molecules used as primers for DNA polymerase during DNA replication.</text>
</comment>
<evidence type="ECO:0000256" key="4">
    <source>
        <dbReference type="ARBA" id="ARBA00022695"/>
    </source>
</evidence>
<evidence type="ECO:0000256" key="11">
    <source>
        <dbReference type="ARBA" id="ARBA00023163"/>
    </source>
</evidence>
<keyword evidence="2 12" id="KW-0639">Primosome</keyword>
<protein>
    <recommendedName>
        <fullName evidence="12">DNA primase</fullName>
        <ecNumber evidence="12">2.7.7.101</ecNumber>
    </recommendedName>
</protein>
<dbReference type="InterPro" id="IPR006295">
    <property type="entry name" value="DNA_primase_DnaG"/>
</dbReference>
<dbReference type="GO" id="GO:0003677">
    <property type="term" value="F:DNA binding"/>
    <property type="evidence" value="ECO:0007669"/>
    <property type="project" value="UniProtKB-KW"/>
</dbReference>
<dbReference type="GO" id="GO:1990077">
    <property type="term" value="C:primosome complex"/>
    <property type="evidence" value="ECO:0007669"/>
    <property type="project" value="UniProtKB-KW"/>
</dbReference>
<feature type="domain" description="Toprim" evidence="13">
    <location>
        <begin position="259"/>
        <end position="339"/>
    </location>
</feature>
<dbReference type="EMBL" id="CP051481">
    <property type="protein sequence ID" value="QJG67073.1"/>
    <property type="molecule type" value="Genomic_DNA"/>
</dbReference>
<keyword evidence="8 12" id="KW-0862">Zinc</keyword>
<accession>A0A858U760</accession>
<keyword evidence="9" id="KW-0460">Magnesium</keyword>
<dbReference type="AlphaFoldDB" id="A0A858U760"/>
<keyword evidence="10 12" id="KW-0238">DNA-binding</keyword>
<dbReference type="RefSeq" id="WP_169605124.1">
    <property type="nucleotide sequence ID" value="NZ_CP051481.1"/>
</dbReference>
<organism evidence="14 15">
    <name type="scientific">Mycoplasma phocoenae</name>
    <dbReference type="NCBI Taxonomy" id="754517"/>
    <lineage>
        <taxon>Bacteria</taxon>
        <taxon>Bacillati</taxon>
        <taxon>Mycoplasmatota</taxon>
        <taxon>Mollicutes</taxon>
        <taxon>Mycoplasmataceae</taxon>
        <taxon>Mycoplasma</taxon>
    </lineage>
</organism>
<evidence type="ECO:0000256" key="6">
    <source>
        <dbReference type="ARBA" id="ARBA00022723"/>
    </source>
</evidence>
<evidence type="ECO:0000256" key="8">
    <source>
        <dbReference type="ARBA" id="ARBA00022833"/>
    </source>
</evidence>
<dbReference type="InterPro" id="IPR050219">
    <property type="entry name" value="DnaG_primase"/>
</dbReference>
<dbReference type="SMART" id="SM00493">
    <property type="entry name" value="TOPRIM"/>
    <property type="match status" value="1"/>
</dbReference>
<dbReference type="Gene3D" id="3.90.980.10">
    <property type="entry name" value="DNA primase, catalytic core, N-terminal domain"/>
    <property type="match status" value="1"/>
</dbReference>
<evidence type="ECO:0000256" key="10">
    <source>
        <dbReference type="ARBA" id="ARBA00023125"/>
    </source>
</evidence>
<dbReference type="InterPro" id="IPR036977">
    <property type="entry name" value="DNA_primase_Znf_CHC2"/>
</dbReference>
<dbReference type="SUPFAM" id="SSF57783">
    <property type="entry name" value="Zinc beta-ribbon"/>
    <property type="match status" value="1"/>
</dbReference>
<evidence type="ECO:0000256" key="7">
    <source>
        <dbReference type="ARBA" id="ARBA00022771"/>
    </source>
</evidence>
<evidence type="ECO:0000256" key="5">
    <source>
        <dbReference type="ARBA" id="ARBA00022705"/>
    </source>
</evidence>
<dbReference type="Pfam" id="PF08275">
    <property type="entry name" value="DNAG_N"/>
    <property type="match status" value="1"/>
</dbReference>
<dbReference type="Gene3D" id="3.90.580.10">
    <property type="entry name" value="Zinc finger, CHC2-type domain"/>
    <property type="match status" value="1"/>
</dbReference>
<reference evidence="14 15" key="1">
    <citation type="submission" date="2020-04" db="EMBL/GenBank/DDBJ databases">
        <title>Novel Mycoplasma species detected in Phocoena phocoena (harbor porpoise) from the USA.</title>
        <authorList>
            <person name="Volokhov D.V."/>
        </authorList>
    </citation>
    <scope>NUCLEOTIDE SEQUENCE [LARGE SCALE GENOMIC DNA]</scope>
    <source>
        <strain evidence="14 15">Phocoena C-264-GEN</strain>
    </source>
</reference>
<dbReference type="GO" id="GO:0006269">
    <property type="term" value="P:DNA replication, synthesis of primer"/>
    <property type="evidence" value="ECO:0007669"/>
    <property type="project" value="UniProtKB-UniRule"/>
</dbReference>
<keyword evidence="6 12" id="KW-0479">Metal-binding</keyword>
<dbReference type="InterPro" id="IPR006171">
    <property type="entry name" value="TOPRIM_dom"/>
</dbReference>
<dbReference type="GO" id="GO:0003899">
    <property type="term" value="F:DNA-directed RNA polymerase activity"/>
    <property type="evidence" value="ECO:0007669"/>
    <property type="project" value="UniProtKB-UniRule"/>
</dbReference>
<dbReference type="InterPro" id="IPR013264">
    <property type="entry name" value="DNAG_N"/>
</dbReference>
<dbReference type="InterPro" id="IPR030846">
    <property type="entry name" value="DnaG_bac"/>
</dbReference>
<dbReference type="HAMAP" id="MF_00974">
    <property type="entry name" value="DNA_primase_DnaG"/>
    <property type="match status" value="1"/>
</dbReference>
<dbReference type="KEGG" id="mphe:HGG69_01945"/>
<name>A0A858U760_9MOLU</name>
<dbReference type="PANTHER" id="PTHR30313">
    <property type="entry name" value="DNA PRIMASE"/>
    <property type="match status" value="1"/>
</dbReference>
<evidence type="ECO:0000256" key="3">
    <source>
        <dbReference type="ARBA" id="ARBA00022679"/>
    </source>
</evidence>
<evidence type="ECO:0000256" key="9">
    <source>
        <dbReference type="ARBA" id="ARBA00022842"/>
    </source>
</evidence>
<evidence type="ECO:0000313" key="15">
    <source>
        <dbReference type="Proteomes" id="UP000501060"/>
    </source>
</evidence>
<comment type="catalytic activity">
    <reaction evidence="12">
        <text>ssDNA + n NTP = ssDNA/pppN(pN)n-1 hybrid + (n-1) diphosphate.</text>
        <dbReference type="EC" id="2.7.7.101"/>
    </reaction>
</comment>
<dbReference type="SUPFAM" id="SSF56731">
    <property type="entry name" value="DNA primase core"/>
    <property type="match status" value="1"/>
</dbReference>
<dbReference type="GO" id="GO:0008270">
    <property type="term" value="F:zinc ion binding"/>
    <property type="evidence" value="ECO:0007669"/>
    <property type="project" value="UniProtKB-UniRule"/>
</dbReference>
<dbReference type="InterPro" id="IPR034151">
    <property type="entry name" value="TOPRIM_DnaG_bac"/>
</dbReference>
<dbReference type="InterPro" id="IPR037068">
    <property type="entry name" value="DNA_primase_core_N_sf"/>
</dbReference>
<gene>
    <name evidence="12 14" type="primary">dnaG</name>
    <name evidence="14" type="ORF">HGG69_01945</name>
</gene>
<keyword evidence="11 12" id="KW-0804">Transcription</keyword>
<dbReference type="PROSITE" id="PS50880">
    <property type="entry name" value="TOPRIM"/>
    <property type="match status" value="1"/>
</dbReference>
<evidence type="ECO:0000256" key="12">
    <source>
        <dbReference type="HAMAP-Rule" id="MF_00974"/>
    </source>
</evidence>
<dbReference type="Pfam" id="PF01807">
    <property type="entry name" value="Zn_ribbon_DnaG"/>
    <property type="match status" value="1"/>
</dbReference>
<keyword evidence="3 12" id="KW-0808">Transferase</keyword>
<dbReference type="InterPro" id="IPR002694">
    <property type="entry name" value="Znf_CHC2"/>
</dbReference>
<dbReference type="NCBIfam" id="TIGR01391">
    <property type="entry name" value="dnaG"/>
    <property type="match status" value="1"/>
</dbReference>
<dbReference type="GO" id="GO:0005737">
    <property type="term" value="C:cytoplasm"/>
    <property type="evidence" value="ECO:0007669"/>
    <property type="project" value="TreeGrafter"/>
</dbReference>
<dbReference type="Proteomes" id="UP000501060">
    <property type="component" value="Chromosome"/>
</dbReference>
<evidence type="ECO:0000259" key="13">
    <source>
        <dbReference type="PROSITE" id="PS50880"/>
    </source>
</evidence>
<dbReference type="CDD" id="cd03364">
    <property type="entry name" value="TOPRIM_DnaG_primases"/>
    <property type="match status" value="1"/>
</dbReference>
<dbReference type="SMART" id="SM00400">
    <property type="entry name" value="ZnF_CHCC"/>
    <property type="match status" value="1"/>
</dbReference>
<keyword evidence="1 12" id="KW-0240">DNA-directed RNA polymerase</keyword>
<evidence type="ECO:0000256" key="1">
    <source>
        <dbReference type="ARBA" id="ARBA00022478"/>
    </source>
</evidence>
<feature type="zinc finger region" description="CHC2-type" evidence="12">
    <location>
        <begin position="37"/>
        <end position="61"/>
    </location>
</feature>
<dbReference type="Gene3D" id="3.40.1360.10">
    <property type="match status" value="1"/>
</dbReference>
<keyword evidence="4 12" id="KW-0548">Nucleotidyltransferase</keyword>
<dbReference type="Pfam" id="PF13662">
    <property type="entry name" value="Toprim_4"/>
    <property type="match status" value="1"/>
</dbReference>
<dbReference type="EC" id="2.7.7.101" evidence="12"/>
<keyword evidence="15" id="KW-1185">Reference proteome</keyword>
<keyword evidence="7 12" id="KW-0863">Zinc-finger</keyword>
<keyword evidence="5 12" id="KW-0235">DNA replication</keyword>